<dbReference type="Proteomes" id="UP000078532">
    <property type="component" value="Unassembled WGS sequence"/>
</dbReference>
<gene>
    <name evidence="1" type="ORF">A6M21_00475</name>
</gene>
<accession>A0A1B7LDX2</accession>
<evidence type="ECO:0000313" key="1">
    <source>
        <dbReference type="EMBL" id="OAT81306.1"/>
    </source>
</evidence>
<dbReference type="PANTHER" id="PTHR37954">
    <property type="entry name" value="BLL4979 PROTEIN"/>
    <property type="match status" value="1"/>
</dbReference>
<organism evidence="1 2">
    <name type="scientific">Desulfotomaculum copahuensis</name>
    <dbReference type="NCBI Taxonomy" id="1838280"/>
    <lineage>
        <taxon>Bacteria</taxon>
        <taxon>Bacillati</taxon>
        <taxon>Bacillota</taxon>
        <taxon>Clostridia</taxon>
        <taxon>Eubacteriales</taxon>
        <taxon>Desulfotomaculaceae</taxon>
        <taxon>Desulfotomaculum</taxon>
    </lineage>
</organism>
<comment type="caution">
    <text evidence="1">The sequence shown here is derived from an EMBL/GenBank/DDBJ whole genome shotgun (WGS) entry which is preliminary data.</text>
</comment>
<dbReference type="Pfam" id="PF02596">
    <property type="entry name" value="DUF169"/>
    <property type="match status" value="1"/>
</dbReference>
<dbReference type="OrthoDB" id="9777728at2"/>
<reference evidence="1 2" key="1">
    <citation type="submission" date="2016-04" db="EMBL/GenBank/DDBJ databases">
        <authorList>
            <person name="Evans L.H."/>
            <person name="Alamgir A."/>
            <person name="Owens N."/>
            <person name="Weber N.D."/>
            <person name="Virtaneva K."/>
            <person name="Barbian K."/>
            <person name="Babar A."/>
            <person name="Rosenke K."/>
        </authorList>
    </citation>
    <scope>NUCLEOTIDE SEQUENCE [LARGE SCALE GENOMIC DNA]</scope>
    <source>
        <strain evidence="1 2">LMa1</strain>
    </source>
</reference>
<protein>
    <recommendedName>
        <fullName evidence="3">DUF169 domain-containing protein</fullName>
    </recommendedName>
</protein>
<sequence length="274" mass="30417">MVGNTDWNALIRKIEALLRLKTFPVGLKLLENKEELDRNKWARRPAHKTTLCQLITMVRTYDWTVGATAGDFPRGMCASVAGLAEPPAQVLDGTFRSLVWCRTKADGEKCEASIPRIPAGRYQAVLLAPQVYSPFEPDMVLIYGNAAQMILIINALQFADYERMQFFCSGEGSCADAIAQCHLTGKPALTIPCFGERRFGHVQDDELYIALPPAYMEKMERNLEALYSRGVQYPVPYHGTACDPLPGMPPGYHELAAGKVITGLGVPPRKVSRW</sequence>
<evidence type="ECO:0000313" key="2">
    <source>
        <dbReference type="Proteomes" id="UP000078532"/>
    </source>
</evidence>
<evidence type="ECO:0008006" key="3">
    <source>
        <dbReference type="Google" id="ProtNLM"/>
    </source>
</evidence>
<name>A0A1B7LDX2_9FIRM</name>
<dbReference type="InterPro" id="IPR003748">
    <property type="entry name" value="DUF169"/>
</dbReference>
<keyword evidence="2" id="KW-1185">Reference proteome</keyword>
<dbReference type="RefSeq" id="WP_066668860.1">
    <property type="nucleotide sequence ID" value="NZ_LYVF01000165.1"/>
</dbReference>
<dbReference type="EMBL" id="LYVF01000165">
    <property type="protein sequence ID" value="OAT81306.1"/>
    <property type="molecule type" value="Genomic_DNA"/>
</dbReference>
<proteinExistence type="predicted"/>
<dbReference type="AlphaFoldDB" id="A0A1B7LDX2"/>
<dbReference type="PANTHER" id="PTHR37954:SF3">
    <property type="entry name" value="DUF169 DOMAIN-CONTAINING PROTEIN"/>
    <property type="match status" value="1"/>
</dbReference>
<dbReference type="STRING" id="1838280.A6M21_00475"/>